<dbReference type="InterPro" id="IPR019692">
    <property type="entry name" value="CFP-6_PH"/>
</dbReference>
<keyword evidence="1" id="KW-1133">Transmembrane helix</keyword>
<keyword evidence="1" id="KW-0812">Transmembrane</keyword>
<gene>
    <name evidence="3" type="ORF">AB5J58_25080</name>
</gene>
<organism evidence="3">
    <name type="scientific">Streptomyces sp. R08</name>
    <dbReference type="NCBI Taxonomy" id="3238624"/>
    <lineage>
        <taxon>Bacteria</taxon>
        <taxon>Bacillati</taxon>
        <taxon>Actinomycetota</taxon>
        <taxon>Actinomycetes</taxon>
        <taxon>Kitasatosporales</taxon>
        <taxon>Streptomycetaceae</taxon>
        <taxon>Streptomyces</taxon>
    </lineage>
</organism>
<evidence type="ECO:0000313" key="3">
    <source>
        <dbReference type="EMBL" id="XDQ03223.1"/>
    </source>
</evidence>
<sequence length="515" mass="55594">MTEPREVTCRPEARRALWSSVAIGAAGAGAAGAWTAYRGPDPLSLSFGTALALIAVVALHVVTARVDADAHGLRSRTLLRRWSAPWDEIADLRIRLRHASGSRGGQSRHVSVLLRNGRRRTLPLPIGRAQELPQFEAELTALRALHHHYGTDVPSESSRVPVIADHSAGRVPVAAFAWCVTLLVCAGVAAAFVSGTAADQRAWDAARPCTVATPVAQRGECLSHSSTVIARTDRNTPKKTSWVYFADDRPFERLAVPVEAADGFRAGDKVQLTFWRGEVRTITGDHYVWHRHVQSAGGLAALASLAAVAAGYPAALLLLTLRNRRLPDDEVLPSALPFAFALAGTAAWLLPLCYLHPTTLFASATTIAWAAAGTLTTLALLTWAWRATRVRPPRQPEVPQEAADLADQPGEVFVRARFLDHTDYNPHGFGTHIALGDGPPAVTPGPDRFAARRIPVDRLTVRTVRRVRGADGDTVPGDWHIAELDDGGRLVRLAAAPDDLARVLRELRPAVREPS</sequence>
<dbReference type="EMBL" id="CP163431">
    <property type="protein sequence ID" value="XDQ03223.1"/>
    <property type="molecule type" value="Genomic_DNA"/>
</dbReference>
<feature type="transmembrane region" description="Helical" evidence="1">
    <location>
        <begin position="173"/>
        <end position="193"/>
    </location>
</feature>
<dbReference type="Pfam" id="PF10756">
    <property type="entry name" value="bPH_6"/>
    <property type="match status" value="1"/>
</dbReference>
<feature type="domain" description="Low molecular weight protein antigen 6 PH" evidence="2">
    <location>
        <begin position="64"/>
        <end position="122"/>
    </location>
</feature>
<dbReference type="RefSeq" id="WP_369189174.1">
    <property type="nucleotide sequence ID" value="NZ_CP163431.1"/>
</dbReference>
<evidence type="ECO:0000256" key="1">
    <source>
        <dbReference type="SAM" id="Phobius"/>
    </source>
</evidence>
<dbReference type="AlphaFoldDB" id="A0AB39MAQ1"/>
<feature type="transmembrane region" description="Helical" evidence="1">
    <location>
        <begin position="362"/>
        <end position="385"/>
    </location>
</feature>
<keyword evidence="1" id="KW-0472">Membrane</keyword>
<protein>
    <submittedName>
        <fullName evidence="3">PH domain-containing protein</fullName>
    </submittedName>
</protein>
<feature type="transmembrane region" description="Helical" evidence="1">
    <location>
        <begin position="331"/>
        <end position="350"/>
    </location>
</feature>
<feature type="transmembrane region" description="Helical" evidence="1">
    <location>
        <begin position="16"/>
        <end position="37"/>
    </location>
</feature>
<feature type="transmembrane region" description="Helical" evidence="1">
    <location>
        <begin position="299"/>
        <end position="319"/>
    </location>
</feature>
<reference evidence="3" key="1">
    <citation type="submission" date="2024-07" db="EMBL/GenBank/DDBJ databases">
        <authorList>
            <person name="Yu S.T."/>
        </authorList>
    </citation>
    <scope>NUCLEOTIDE SEQUENCE</scope>
    <source>
        <strain evidence="3">R08</strain>
    </source>
</reference>
<feature type="transmembrane region" description="Helical" evidence="1">
    <location>
        <begin position="43"/>
        <end position="66"/>
    </location>
</feature>
<accession>A0AB39MAQ1</accession>
<evidence type="ECO:0000259" key="2">
    <source>
        <dbReference type="Pfam" id="PF10756"/>
    </source>
</evidence>
<name>A0AB39MAQ1_9ACTN</name>
<proteinExistence type="predicted"/>